<accession>A0AAV4N6Z4</accession>
<dbReference type="EMBL" id="BPLR01003014">
    <property type="protein sequence ID" value="GIX80281.1"/>
    <property type="molecule type" value="Genomic_DNA"/>
</dbReference>
<dbReference type="AlphaFoldDB" id="A0AAV4N6Z4"/>
<evidence type="ECO:0000313" key="2">
    <source>
        <dbReference type="Proteomes" id="UP001054945"/>
    </source>
</evidence>
<reference evidence="1 2" key="1">
    <citation type="submission" date="2021-06" db="EMBL/GenBank/DDBJ databases">
        <title>Caerostris extrusa draft genome.</title>
        <authorList>
            <person name="Kono N."/>
            <person name="Arakawa K."/>
        </authorList>
    </citation>
    <scope>NUCLEOTIDE SEQUENCE [LARGE SCALE GENOMIC DNA]</scope>
</reference>
<evidence type="ECO:0000313" key="1">
    <source>
        <dbReference type="EMBL" id="GIX80281.1"/>
    </source>
</evidence>
<sequence length="161" mass="17345">MGTCTHSVDTGGASAGCATFRVASDQMLVRSPSGSRGIGRASLRCAPSHAASSPSLERISFRRCRTSASSGPCARAGVCGDGPLGRISCGTGRRRAASLRSGILKKCAETSDFFPESIRSKLWEQYKRTPYRSINNAESADRFTRKDLQARGSRYIRHLIL</sequence>
<dbReference type="Proteomes" id="UP001054945">
    <property type="component" value="Unassembled WGS sequence"/>
</dbReference>
<gene>
    <name evidence="1" type="ORF">CEXT_672541</name>
</gene>
<comment type="caution">
    <text evidence="1">The sequence shown here is derived from an EMBL/GenBank/DDBJ whole genome shotgun (WGS) entry which is preliminary data.</text>
</comment>
<keyword evidence="2" id="KW-1185">Reference proteome</keyword>
<proteinExistence type="predicted"/>
<protein>
    <submittedName>
        <fullName evidence="1">Uncharacterized protein</fullName>
    </submittedName>
</protein>
<name>A0AAV4N6Z4_CAEEX</name>
<organism evidence="1 2">
    <name type="scientific">Caerostris extrusa</name>
    <name type="common">Bark spider</name>
    <name type="synonym">Caerostris bankana</name>
    <dbReference type="NCBI Taxonomy" id="172846"/>
    <lineage>
        <taxon>Eukaryota</taxon>
        <taxon>Metazoa</taxon>
        <taxon>Ecdysozoa</taxon>
        <taxon>Arthropoda</taxon>
        <taxon>Chelicerata</taxon>
        <taxon>Arachnida</taxon>
        <taxon>Araneae</taxon>
        <taxon>Araneomorphae</taxon>
        <taxon>Entelegynae</taxon>
        <taxon>Araneoidea</taxon>
        <taxon>Araneidae</taxon>
        <taxon>Caerostris</taxon>
    </lineage>
</organism>